<dbReference type="InterPro" id="IPR026022">
    <property type="entry name" value="PhoU_dom"/>
</dbReference>
<feature type="domain" description="PhoU" evidence="7">
    <location>
        <begin position="347"/>
        <end position="432"/>
    </location>
</feature>
<feature type="transmembrane region" description="Helical" evidence="6">
    <location>
        <begin position="48"/>
        <end position="72"/>
    </location>
</feature>
<organism evidence="8 11">
    <name type="scientific">Enterocloster aldenensis</name>
    <dbReference type="NCBI Taxonomy" id="358742"/>
    <lineage>
        <taxon>Bacteria</taxon>
        <taxon>Bacillati</taxon>
        <taxon>Bacillota</taxon>
        <taxon>Clostridia</taxon>
        <taxon>Lachnospirales</taxon>
        <taxon>Lachnospiraceae</taxon>
        <taxon>Enterocloster</taxon>
    </lineage>
</organism>
<dbReference type="Proteomes" id="UP001299608">
    <property type="component" value="Unassembled WGS sequence"/>
</dbReference>
<dbReference type="GO" id="GO:0005436">
    <property type="term" value="F:sodium:phosphate symporter activity"/>
    <property type="evidence" value="ECO:0007669"/>
    <property type="project" value="InterPro"/>
</dbReference>
<evidence type="ECO:0000313" key="9">
    <source>
        <dbReference type="EMBL" id="NSJ49002.1"/>
    </source>
</evidence>
<dbReference type="GO" id="GO:0005886">
    <property type="term" value="C:plasma membrane"/>
    <property type="evidence" value="ECO:0007669"/>
    <property type="project" value="UniProtKB-SubCell"/>
</dbReference>
<evidence type="ECO:0000259" key="7">
    <source>
        <dbReference type="Pfam" id="PF01895"/>
    </source>
</evidence>
<dbReference type="RefSeq" id="WP_165640939.1">
    <property type="nucleotide sequence ID" value="NZ_JAAITT010000011.1"/>
</dbReference>
<dbReference type="Pfam" id="PF02690">
    <property type="entry name" value="Na_Pi_cotrans"/>
    <property type="match status" value="2"/>
</dbReference>
<dbReference type="Pfam" id="PF01895">
    <property type="entry name" value="PhoU"/>
    <property type="match status" value="2"/>
</dbReference>
<gene>
    <name evidence="9" type="ORF">G5B36_09865</name>
    <name evidence="8" type="ORF">L0N08_02780</name>
</gene>
<reference evidence="9" key="2">
    <citation type="submission" date="2020-02" db="EMBL/GenBank/DDBJ databases">
        <authorList>
            <person name="Littmann E."/>
            <person name="Sorbara M."/>
        </authorList>
    </citation>
    <scope>NUCLEOTIDE SEQUENCE</scope>
    <source>
        <strain evidence="9">MSK.1.17</strain>
    </source>
</reference>
<feature type="transmembrane region" description="Helical" evidence="6">
    <location>
        <begin position="279"/>
        <end position="298"/>
    </location>
</feature>
<evidence type="ECO:0000256" key="6">
    <source>
        <dbReference type="SAM" id="Phobius"/>
    </source>
</evidence>
<dbReference type="InterPro" id="IPR003841">
    <property type="entry name" value="Na/Pi_transpt"/>
</dbReference>
<feature type="transmembrane region" description="Helical" evidence="6">
    <location>
        <begin position="244"/>
        <end position="267"/>
    </location>
</feature>
<reference evidence="9 10" key="1">
    <citation type="journal article" date="2020" name="Cell Host Microbe">
        <title>Functional and Genomic Variation between Human-Derived Isolates of Lachnospiraceae Reveals Inter- and Intra-Species Diversity.</title>
        <authorList>
            <person name="Sorbara M.T."/>
            <person name="Littmann E.R."/>
            <person name="Fontana E."/>
            <person name="Moody T.U."/>
            <person name="Kohout C.E."/>
            <person name="Gjonbalaj M."/>
            <person name="Eaton V."/>
            <person name="Seok R."/>
            <person name="Leiner I.M."/>
            <person name="Pamer E.G."/>
        </authorList>
    </citation>
    <scope>NUCLEOTIDE SEQUENCE [LARGE SCALE GENOMIC DNA]</scope>
    <source>
        <strain evidence="9 10">MSK.1.17</strain>
    </source>
</reference>
<name>A0AAW5BVR4_9FIRM</name>
<dbReference type="PANTHER" id="PTHR10010:SF46">
    <property type="entry name" value="SODIUM-DEPENDENT PHOSPHATE TRANSPORT PROTEIN 2B"/>
    <property type="match status" value="1"/>
</dbReference>
<feature type="transmembrane region" description="Helical" evidence="6">
    <location>
        <begin position="174"/>
        <end position="199"/>
    </location>
</feature>
<feature type="transmembrane region" description="Helical" evidence="6">
    <location>
        <begin position="108"/>
        <end position="124"/>
    </location>
</feature>
<evidence type="ECO:0000256" key="3">
    <source>
        <dbReference type="ARBA" id="ARBA00022692"/>
    </source>
</evidence>
<evidence type="ECO:0000256" key="1">
    <source>
        <dbReference type="ARBA" id="ARBA00004651"/>
    </source>
</evidence>
<dbReference type="EMBL" id="JAAITT010000011">
    <property type="protein sequence ID" value="NSJ49002.1"/>
    <property type="molecule type" value="Genomic_DNA"/>
</dbReference>
<accession>A0AAW5BVR4</accession>
<evidence type="ECO:0000313" key="8">
    <source>
        <dbReference type="EMBL" id="MCG4744331.1"/>
    </source>
</evidence>
<dbReference type="NCBIfam" id="NF037997">
    <property type="entry name" value="Na_Pi_symport"/>
    <property type="match status" value="1"/>
</dbReference>
<feature type="transmembrane region" description="Helical" evidence="6">
    <location>
        <begin position="131"/>
        <end position="154"/>
    </location>
</feature>
<dbReference type="Gene3D" id="1.20.58.220">
    <property type="entry name" value="Phosphate transport system protein phou homolog 2, domain 2"/>
    <property type="match status" value="1"/>
</dbReference>
<keyword evidence="3 6" id="KW-0812">Transmembrane</keyword>
<keyword evidence="5 6" id="KW-0472">Membrane</keyword>
<dbReference type="InterPro" id="IPR038078">
    <property type="entry name" value="PhoU-like_sf"/>
</dbReference>
<feature type="transmembrane region" description="Helical" evidence="6">
    <location>
        <begin position="211"/>
        <end position="232"/>
    </location>
</feature>
<evidence type="ECO:0000256" key="5">
    <source>
        <dbReference type="ARBA" id="ARBA00023136"/>
    </source>
</evidence>
<comment type="caution">
    <text evidence="8">The sequence shown here is derived from an EMBL/GenBank/DDBJ whole genome shotgun (WGS) entry which is preliminary data.</text>
</comment>
<keyword evidence="2" id="KW-1003">Cell membrane</keyword>
<evidence type="ECO:0000313" key="10">
    <source>
        <dbReference type="Proteomes" id="UP000669239"/>
    </source>
</evidence>
<keyword evidence="4 6" id="KW-1133">Transmembrane helix</keyword>
<dbReference type="GO" id="GO:0044341">
    <property type="term" value="P:sodium-dependent phosphate transport"/>
    <property type="evidence" value="ECO:0007669"/>
    <property type="project" value="InterPro"/>
</dbReference>
<dbReference type="PANTHER" id="PTHR10010">
    <property type="entry name" value="SOLUTE CARRIER FAMILY 34 SODIUM PHOSPHATE , MEMBER 2-RELATED"/>
    <property type="match status" value="1"/>
</dbReference>
<dbReference type="InterPro" id="IPR004633">
    <property type="entry name" value="NaPi_cotrn-rel/YqeW-like"/>
</dbReference>
<dbReference type="AlphaFoldDB" id="A0AAW5BVR4"/>
<evidence type="ECO:0000256" key="2">
    <source>
        <dbReference type="ARBA" id="ARBA00022475"/>
    </source>
</evidence>
<dbReference type="Proteomes" id="UP000669239">
    <property type="component" value="Unassembled WGS sequence"/>
</dbReference>
<dbReference type="NCBIfam" id="TIGR00704">
    <property type="entry name" value="NaPi_cotrn_rel"/>
    <property type="match status" value="1"/>
</dbReference>
<evidence type="ECO:0000313" key="11">
    <source>
        <dbReference type="Proteomes" id="UP001299608"/>
    </source>
</evidence>
<comment type="subcellular location">
    <subcellularLocation>
        <location evidence="1">Cell membrane</location>
        <topology evidence="1">Multi-pass membrane protein</topology>
    </subcellularLocation>
</comment>
<dbReference type="SUPFAM" id="SSF109755">
    <property type="entry name" value="PhoU-like"/>
    <property type="match status" value="1"/>
</dbReference>
<evidence type="ECO:0000256" key="4">
    <source>
        <dbReference type="ARBA" id="ARBA00022989"/>
    </source>
</evidence>
<dbReference type="EMBL" id="JAKNGE010000003">
    <property type="protein sequence ID" value="MCG4744331.1"/>
    <property type="molecule type" value="Genomic_DNA"/>
</dbReference>
<proteinExistence type="predicted"/>
<reference evidence="8" key="3">
    <citation type="submission" date="2022-01" db="EMBL/GenBank/DDBJ databases">
        <title>Collection of gut derived symbiotic bacterial strains cultured from healthy donors.</title>
        <authorList>
            <person name="Lin H."/>
            <person name="Kohout C."/>
            <person name="Waligurski E."/>
            <person name="Pamer E.G."/>
        </authorList>
    </citation>
    <scope>NUCLEOTIDE SEQUENCE</scope>
    <source>
        <strain evidence="8">DFI.6.55</strain>
    </source>
</reference>
<sequence>MSIESFFSLLGGLALFLYGMQMMSTNLEAAAGSRMKQILERLTANRFLGVLVGAGITAIIQSSSATTVMVVGFVNSQLMTLKQAVWIIMGANIGTTITGQLIALDIGAIAPLIAFVGVALILFVKKKKIQFAGGIVAGLGILFLGMGMMSAAMIPLRNSEGFVRLMTKFSNPLLGILAGAGFTAIIQSSSASVGILQALAVSGLIGIDSAVFVLFGQNIGTCITAVLASIGANRDAKRTTLIHLMFNIIGTTVFTIVCIMIPFTSWVAAFTPSNPAAQIANVHTLFNLVTTLLLLPFGSQLARLSEKLLPDRPGKPADEEHWFEELLASEHVLGVSVIARKQLMEEVSQMLSLAAENVDKGFLAFREKSADELEQILKREEEIDLSNARLSRRISKVLTVEHNPAEVDALRRIFTISGNVERIGDHAKNIAGYARTMMDRGLELSAQAQEELADMRASSMRAINLVCSAKNLAASSLGTQALPADKTLPLNQAQSREYVSLLEQAALLEQEIDEKTLLYRSNQIDRMGNGKCHVETSILYSEILTDYERIGDHVFNIAHALAKLGEEKDYTRPTI</sequence>
<keyword evidence="10" id="KW-1185">Reference proteome</keyword>
<protein>
    <submittedName>
        <fullName evidence="8">Na/Pi cotransporter family protein</fullName>
    </submittedName>
</protein>
<feature type="domain" description="PhoU" evidence="7">
    <location>
        <begin position="500"/>
        <end position="559"/>
    </location>
</feature>